<keyword evidence="1" id="KW-0812">Transmembrane</keyword>
<gene>
    <name evidence="2" type="primary">CSON001958</name>
</gene>
<protein>
    <submittedName>
        <fullName evidence="2">CSON001958 protein</fullName>
    </submittedName>
</protein>
<accession>A0A336MLU1</accession>
<reference evidence="2" key="1">
    <citation type="submission" date="2018-07" db="EMBL/GenBank/DDBJ databases">
        <authorList>
            <person name="Quirk P.G."/>
            <person name="Krulwich T.A."/>
        </authorList>
    </citation>
    <scope>NUCLEOTIDE SEQUENCE</scope>
</reference>
<proteinExistence type="predicted"/>
<keyword evidence="1" id="KW-0472">Membrane</keyword>
<evidence type="ECO:0000313" key="2">
    <source>
        <dbReference type="EMBL" id="SSX30009.1"/>
    </source>
</evidence>
<dbReference type="AlphaFoldDB" id="A0A336MLU1"/>
<feature type="transmembrane region" description="Helical" evidence="1">
    <location>
        <begin position="21"/>
        <end position="39"/>
    </location>
</feature>
<evidence type="ECO:0000256" key="1">
    <source>
        <dbReference type="SAM" id="Phobius"/>
    </source>
</evidence>
<organism evidence="2">
    <name type="scientific">Culicoides sonorensis</name>
    <name type="common">Biting midge</name>
    <dbReference type="NCBI Taxonomy" id="179676"/>
    <lineage>
        <taxon>Eukaryota</taxon>
        <taxon>Metazoa</taxon>
        <taxon>Ecdysozoa</taxon>
        <taxon>Arthropoda</taxon>
        <taxon>Hexapoda</taxon>
        <taxon>Insecta</taxon>
        <taxon>Pterygota</taxon>
        <taxon>Neoptera</taxon>
        <taxon>Endopterygota</taxon>
        <taxon>Diptera</taxon>
        <taxon>Nematocera</taxon>
        <taxon>Chironomoidea</taxon>
        <taxon>Ceratopogonidae</taxon>
        <taxon>Ceratopogoninae</taxon>
        <taxon>Culicoides</taxon>
        <taxon>Monoculicoides</taxon>
    </lineage>
</organism>
<dbReference type="EMBL" id="UFQT01001316">
    <property type="protein sequence ID" value="SSX30009.1"/>
    <property type="molecule type" value="Genomic_DNA"/>
</dbReference>
<dbReference type="VEuPathDB" id="VectorBase:CSON001958"/>
<keyword evidence="1" id="KW-1133">Transmembrane helix</keyword>
<sequence>MKISMNNDWNLKKNLKLWKTCHIINYIVFASVICSALAYPGHYNFGQYSGHEISSYEHQPIARISYDHGHHGYEQHHEDEHVDYYSVF</sequence>
<name>A0A336MLU1_CULSO</name>